<protein>
    <recommendedName>
        <fullName evidence="3">ribonuclease III</fullName>
        <ecNumber evidence="3">3.1.26.3</ecNumber>
    </recommendedName>
</protein>
<evidence type="ECO:0000256" key="3">
    <source>
        <dbReference type="ARBA" id="ARBA00012177"/>
    </source>
</evidence>
<evidence type="ECO:0000256" key="4">
    <source>
        <dbReference type="ARBA" id="ARBA00022722"/>
    </source>
</evidence>
<name>A0A644VM47_9ZZZZ</name>
<organism evidence="10">
    <name type="scientific">bioreactor metagenome</name>
    <dbReference type="NCBI Taxonomy" id="1076179"/>
    <lineage>
        <taxon>unclassified sequences</taxon>
        <taxon>metagenomes</taxon>
        <taxon>ecological metagenomes</taxon>
    </lineage>
</organism>
<dbReference type="FunFam" id="1.10.1520.10:FF:000001">
    <property type="entry name" value="Ribonuclease 3"/>
    <property type="match status" value="1"/>
</dbReference>
<dbReference type="AlphaFoldDB" id="A0A644VM47"/>
<gene>
    <name evidence="10" type="primary">rnc_13</name>
    <name evidence="10" type="ORF">SDC9_38570</name>
</gene>
<dbReference type="GO" id="GO:0003725">
    <property type="term" value="F:double-stranded RNA binding"/>
    <property type="evidence" value="ECO:0007669"/>
    <property type="project" value="TreeGrafter"/>
</dbReference>
<dbReference type="InterPro" id="IPR000999">
    <property type="entry name" value="RNase_III_dom"/>
</dbReference>
<dbReference type="PROSITE" id="PS50137">
    <property type="entry name" value="DS_RBD"/>
    <property type="match status" value="1"/>
</dbReference>
<keyword evidence="6 10" id="KW-0378">Hydrolase</keyword>
<dbReference type="InterPro" id="IPR011907">
    <property type="entry name" value="RNase_III"/>
</dbReference>
<comment type="caution">
    <text evidence="10">The sequence shown here is derived from an EMBL/GenBank/DDBJ whole genome shotgun (WGS) entry which is preliminary data.</text>
</comment>
<dbReference type="SUPFAM" id="SSF69065">
    <property type="entry name" value="RNase III domain-like"/>
    <property type="match status" value="1"/>
</dbReference>
<dbReference type="GO" id="GO:0010468">
    <property type="term" value="P:regulation of gene expression"/>
    <property type="evidence" value="ECO:0007669"/>
    <property type="project" value="TreeGrafter"/>
</dbReference>
<evidence type="ECO:0000259" key="8">
    <source>
        <dbReference type="PROSITE" id="PS50137"/>
    </source>
</evidence>
<feature type="domain" description="RNase III" evidence="9">
    <location>
        <begin position="11"/>
        <end position="137"/>
    </location>
</feature>
<evidence type="ECO:0000256" key="1">
    <source>
        <dbReference type="ARBA" id="ARBA00000109"/>
    </source>
</evidence>
<dbReference type="PANTHER" id="PTHR11207:SF0">
    <property type="entry name" value="RIBONUCLEASE 3"/>
    <property type="match status" value="1"/>
</dbReference>
<dbReference type="SUPFAM" id="SSF54768">
    <property type="entry name" value="dsRNA-binding domain-like"/>
    <property type="match status" value="1"/>
</dbReference>
<feature type="domain" description="DRBM" evidence="8">
    <location>
        <begin position="164"/>
        <end position="233"/>
    </location>
</feature>
<keyword evidence="5" id="KW-0255">Endonuclease</keyword>
<dbReference type="HAMAP" id="MF_00104">
    <property type="entry name" value="RNase_III"/>
    <property type="match status" value="1"/>
</dbReference>
<dbReference type="InterPro" id="IPR036389">
    <property type="entry name" value="RNase_III_sf"/>
</dbReference>
<evidence type="ECO:0000259" key="9">
    <source>
        <dbReference type="PROSITE" id="PS50142"/>
    </source>
</evidence>
<proteinExistence type="inferred from homology"/>
<evidence type="ECO:0000256" key="5">
    <source>
        <dbReference type="ARBA" id="ARBA00022759"/>
    </source>
</evidence>
<dbReference type="Gene3D" id="1.10.1520.10">
    <property type="entry name" value="Ribonuclease III domain"/>
    <property type="match status" value="1"/>
</dbReference>
<dbReference type="EC" id="3.1.26.3" evidence="3"/>
<dbReference type="Gene3D" id="3.30.160.20">
    <property type="match status" value="1"/>
</dbReference>
<dbReference type="PROSITE" id="PS50142">
    <property type="entry name" value="RNASE_3_2"/>
    <property type="match status" value="1"/>
</dbReference>
<dbReference type="CDD" id="cd00593">
    <property type="entry name" value="RIBOc"/>
    <property type="match status" value="1"/>
</dbReference>
<accession>A0A644VM47</accession>
<comment type="similarity">
    <text evidence="2">Belongs to the ribonuclease III family.</text>
</comment>
<comment type="catalytic activity">
    <reaction evidence="1">
        <text>Endonucleolytic cleavage to 5'-phosphomonoester.</text>
        <dbReference type="EC" id="3.1.26.3"/>
    </reaction>
</comment>
<dbReference type="SMART" id="SM00535">
    <property type="entry name" value="RIBOc"/>
    <property type="match status" value="1"/>
</dbReference>
<dbReference type="NCBIfam" id="TIGR02191">
    <property type="entry name" value="RNaseIII"/>
    <property type="match status" value="1"/>
</dbReference>
<evidence type="ECO:0000313" key="10">
    <source>
        <dbReference type="EMBL" id="MPL92469.1"/>
    </source>
</evidence>
<evidence type="ECO:0000256" key="2">
    <source>
        <dbReference type="ARBA" id="ARBA00010183"/>
    </source>
</evidence>
<dbReference type="CDD" id="cd10845">
    <property type="entry name" value="DSRM_RNAse_III_family"/>
    <property type="match status" value="1"/>
</dbReference>
<keyword evidence="4" id="KW-0540">Nuclease</keyword>
<evidence type="ECO:0000256" key="7">
    <source>
        <dbReference type="ARBA" id="ARBA00022884"/>
    </source>
</evidence>
<dbReference type="PANTHER" id="PTHR11207">
    <property type="entry name" value="RIBONUCLEASE III"/>
    <property type="match status" value="1"/>
</dbReference>
<dbReference type="InterPro" id="IPR014720">
    <property type="entry name" value="dsRBD_dom"/>
</dbReference>
<dbReference type="PROSITE" id="PS00517">
    <property type="entry name" value="RNASE_3_1"/>
    <property type="match status" value="1"/>
</dbReference>
<reference evidence="10" key="1">
    <citation type="submission" date="2019-08" db="EMBL/GenBank/DDBJ databases">
        <authorList>
            <person name="Kucharzyk K."/>
            <person name="Murdoch R.W."/>
            <person name="Higgins S."/>
            <person name="Loffler F."/>
        </authorList>
    </citation>
    <scope>NUCLEOTIDE SEQUENCE</scope>
</reference>
<dbReference type="GO" id="GO:0006364">
    <property type="term" value="P:rRNA processing"/>
    <property type="evidence" value="ECO:0007669"/>
    <property type="project" value="InterPro"/>
</dbReference>
<dbReference type="GO" id="GO:0004525">
    <property type="term" value="F:ribonuclease III activity"/>
    <property type="evidence" value="ECO:0007669"/>
    <property type="project" value="UniProtKB-EC"/>
</dbReference>
<dbReference type="Pfam" id="PF14622">
    <property type="entry name" value="Ribonucleas_3_3"/>
    <property type="match status" value="1"/>
</dbReference>
<dbReference type="SMART" id="SM00358">
    <property type="entry name" value="DSRM"/>
    <property type="match status" value="1"/>
</dbReference>
<dbReference type="Pfam" id="PF00035">
    <property type="entry name" value="dsrm"/>
    <property type="match status" value="1"/>
</dbReference>
<sequence>MNYAAWFSGELEKLQDCLGYRFSDVGKLENALVHSSFAYEKGKTVHNERMEFLGDAVLELGVSRFLYESFPSFDEGRLTRSRAAIVCGKSLAEWGREIGLSELLRTGKGLETEQVRQGSLCSDAVEALLGAVFLDGGYSPAMAVIGRYLAFHLSRHTISGAENDPKSALQMLAHGKGLSSPVYEVLSVSGQPHTPLFSVRVMIGNEEAGSGDGRNRKAAEFAAARNAIFLLNREGSEPK</sequence>
<evidence type="ECO:0000256" key="6">
    <source>
        <dbReference type="ARBA" id="ARBA00022801"/>
    </source>
</evidence>
<keyword evidence="7" id="KW-0694">RNA-binding</keyword>
<dbReference type="EMBL" id="VSSQ01000359">
    <property type="protein sequence ID" value="MPL92469.1"/>
    <property type="molecule type" value="Genomic_DNA"/>
</dbReference>